<evidence type="ECO:0000256" key="3">
    <source>
        <dbReference type="ARBA" id="ARBA00022840"/>
    </source>
</evidence>
<dbReference type="InterPro" id="IPR003439">
    <property type="entry name" value="ABC_transporter-like_ATP-bd"/>
</dbReference>
<dbReference type="SMART" id="SM00382">
    <property type="entry name" value="AAA"/>
    <property type="match status" value="1"/>
</dbReference>
<evidence type="ECO:0000313" key="5">
    <source>
        <dbReference type="EMBL" id="PLX15641.1"/>
    </source>
</evidence>
<dbReference type="InterPro" id="IPR051782">
    <property type="entry name" value="ABC_Transporter_VariousFunc"/>
</dbReference>
<dbReference type="InterPro" id="IPR003593">
    <property type="entry name" value="AAA+_ATPase"/>
</dbReference>
<name>A0A2N5ZAE0_MUIH1</name>
<comment type="caution">
    <text evidence="5">The sequence shown here is derived from an EMBL/GenBank/DDBJ whole genome shotgun (WGS) entry which is preliminary data.</text>
</comment>
<dbReference type="PANTHER" id="PTHR42939">
    <property type="entry name" value="ABC TRANSPORTER ATP-BINDING PROTEIN ALBC-RELATED"/>
    <property type="match status" value="1"/>
</dbReference>
<dbReference type="Gene3D" id="3.40.50.300">
    <property type="entry name" value="P-loop containing nucleotide triphosphate hydrolases"/>
    <property type="match status" value="1"/>
</dbReference>
<dbReference type="EMBL" id="PKTG01000133">
    <property type="protein sequence ID" value="PLX15641.1"/>
    <property type="molecule type" value="Genomic_DNA"/>
</dbReference>
<keyword evidence="1" id="KW-0813">Transport</keyword>
<sequence>MNIVECKDISKKFKDKKILDNVNISIKKNEIISLVALNGQGKTTFFRMLTQLAKPDNGKFLYNGKDRPDENLIFFVPEITKGFPLLNINETVDFFSTLEKNNVDKNALDEVLEKSSLLNETNRTESFSKGMRQKLWLCLAAISKSKLIIIDEPLGGLDIKGKQFFKYVSQKIKENGNTLLCSSHDLETVFEISERFLFIEKKDRKMISKNKDEFHSIKEFKDFFEKVSG</sequence>
<keyword evidence="2" id="KW-0547">Nucleotide-binding</keyword>
<dbReference type="InterPro" id="IPR017871">
    <property type="entry name" value="ABC_transporter-like_CS"/>
</dbReference>
<organism evidence="5 6">
    <name type="scientific">Muiribacterium halophilum</name>
    <dbReference type="NCBI Taxonomy" id="2053465"/>
    <lineage>
        <taxon>Bacteria</taxon>
        <taxon>Candidatus Muiribacteriota</taxon>
        <taxon>Candidatus Muiribacteriia</taxon>
        <taxon>Candidatus Muiribacteriales</taxon>
        <taxon>Candidatus Muiribacteriaceae</taxon>
        <taxon>Candidatus Muiribacterium</taxon>
    </lineage>
</organism>
<dbReference type="Pfam" id="PF00005">
    <property type="entry name" value="ABC_tran"/>
    <property type="match status" value="1"/>
</dbReference>
<protein>
    <recommendedName>
        <fullName evidence="4">ABC transporter domain-containing protein</fullName>
    </recommendedName>
</protein>
<dbReference type="PANTHER" id="PTHR42939:SF1">
    <property type="entry name" value="ABC TRANSPORTER ATP-BINDING PROTEIN ALBC-RELATED"/>
    <property type="match status" value="1"/>
</dbReference>
<evidence type="ECO:0000256" key="1">
    <source>
        <dbReference type="ARBA" id="ARBA00022448"/>
    </source>
</evidence>
<dbReference type="CDD" id="cd03230">
    <property type="entry name" value="ABC_DR_subfamily_A"/>
    <property type="match status" value="1"/>
</dbReference>
<proteinExistence type="predicted"/>
<dbReference type="SUPFAM" id="SSF52540">
    <property type="entry name" value="P-loop containing nucleoside triphosphate hydrolases"/>
    <property type="match status" value="1"/>
</dbReference>
<feature type="domain" description="ABC transporter" evidence="4">
    <location>
        <begin position="4"/>
        <end position="226"/>
    </location>
</feature>
<dbReference type="AlphaFoldDB" id="A0A2N5ZAE0"/>
<evidence type="ECO:0000313" key="6">
    <source>
        <dbReference type="Proteomes" id="UP000234857"/>
    </source>
</evidence>
<evidence type="ECO:0000259" key="4">
    <source>
        <dbReference type="PROSITE" id="PS50893"/>
    </source>
</evidence>
<keyword evidence="3" id="KW-0067">ATP-binding</keyword>
<evidence type="ECO:0000256" key="2">
    <source>
        <dbReference type="ARBA" id="ARBA00022741"/>
    </source>
</evidence>
<reference evidence="5 6" key="1">
    <citation type="submission" date="2017-11" db="EMBL/GenBank/DDBJ databases">
        <title>Genome-resolved metagenomics identifies genetic mobility, metabolic interactions, and unexpected diversity in perchlorate-reducing communities.</title>
        <authorList>
            <person name="Barnum T.P."/>
            <person name="Figueroa I.A."/>
            <person name="Carlstrom C.I."/>
            <person name="Lucas L.N."/>
            <person name="Engelbrektson A.L."/>
            <person name="Coates J.D."/>
        </authorList>
    </citation>
    <scope>NUCLEOTIDE SEQUENCE [LARGE SCALE GENOMIC DNA]</scope>
    <source>
        <strain evidence="5">BM706</strain>
    </source>
</reference>
<dbReference type="GO" id="GO:0005524">
    <property type="term" value="F:ATP binding"/>
    <property type="evidence" value="ECO:0007669"/>
    <property type="project" value="UniProtKB-KW"/>
</dbReference>
<dbReference type="InterPro" id="IPR027417">
    <property type="entry name" value="P-loop_NTPase"/>
</dbReference>
<gene>
    <name evidence="5" type="ORF">C0601_12480</name>
</gene>
<accession>A0A2N5ZAE0</accession>
<dbReference type="PROSITE" id="PS00211">
    <property type="entry name" value="ABC_TRANSPORTER_1"/>
    <property type="match status" value="1"/>
</dbReference>
<dbReference type="GO" id="GO:0016887">
    <property type="term" value="F:ATP hydrolysis activity"/>
    <property type="evidence" value="ECO:0007669"/>
    <property type="project" value="InterPro"/>
</dbReference>
<dbReference type="Proteomes" id="UP000234857">
    <property type="component" value="Unassembled WGS sequence"/>
</dbReference>
<dbReference type="PROSITE" id="PS50893">
    <property type="entry name" value="ABC_TRANSPORTER_2"/>
    <property type="match status" value="1"/>
</dbReference>